<name>A0ABM8FSB2_9MICO</name>
<reference evidence="3" key="1">
    <citation type="journal article" date="2019" name="Int. J. Syst. Evol. Microbiol.">
        <title>The Global Catalogue of Microorganisms (GCM) 10K type strain sequencing project: providing services to taxonomists for standard genome sequencing and annotation.</title>
        <authorList>
            <consortium name="The Broad Institute Genomics Platform"/>
            <consortium name="The Broad Institute Genome Sequencing Center for Infectious Disease"/>
            <person name="Wu L."/>
            <person name="Ma J."/>
        </authorList>
    </citation>
    <scope>NUCLEOTIDE SEQUENCE [LARGE SCALE GENOMIC DNA]</scope>
    <source>
        <strain evidence="3">NBRC 106310</strain>
    </source>
</reference>
<accession>A0ABM8FSB2</accession>
<evidence type="ECO:0000313" key="2">
    <source>
        <dbReference type="EMBL" id="BDZ38314.1"/>
    </source>
</evidence>
<dbReference type="InterPro" id="IPR000835">
    <property type="entry name" value="HTH_MarR-typ"/>
</dbReference>
<dbReference type="SMART" id="SM00347">
    <property type="entry name" value="HTH_MARR"/>
    <property type="match status" value="1"/>
</dbReference>
<evidence type="ECO:0000313" key="3">
    <source>
        <dbReference type="Proteomes" id="UP001321543"/>
    </source>
</evidence>
<sequence>MSRGDGQAPAGERGATVDDVMNALVQVTFQVTGLLTRIGNENDLSLTQLRVFGILRDRRPRLTELAAHLGLDKSTISGLVDRAEKRGLLARGRNRDDARAVDVYLTEDGHTLTARLYAELAGILAPALGSLPLAQREALIDALDPLLTIDSTKGARGTSRIDQ</sequence>
<dbReference type="SUPFAM" id="SSF46785">
    <property type="entry name" value="Winged helix' DNA-binding domain"/>
    <property type="match status" value="1"/>
</dbReference>
<gene>
    <name evidence="2" type="ORF">GCM10025863_09280</name>
</gene>
<dbReference type="InterPro" id="IPR036390">
    <property type="entry name" value="WH_DNA-bd_sf"/>
</dbReference>
<organism evidence="2 3">
    <name type="scientific">Microbacterium suwonense</name>
    <dbReference type="NCBI Taxonomy" id="683047"/>
    <lineage>
        <taxon>Bacteria</taxon>
        <taxon>Bacillati</taxon>
        <taxon>Actinomycetota</taxon>
        <taxon>Actinomycetes</taxon>
        <taxon>Micrococcales</taxon>
        <taxon>Microbacteriaceae</taxon>
        <taxon>Microbacterium</taxon>
    </lineage>
</organism>
<evidence type="ECO:0000259" key="1">
    <source>
        <dbReference type="PROSITE" id="PS50995"/>
    </source>
</evidence>
<dbReference type="EMBL" id="AP027728">
    <property type="protein sequence ID" value="BDZ38314.1"/>
    <property type="molecule type" value="Genomic_DNA"/>
</dbReference>
<dbReference type="InterPro" id="IPR039422">
    <property type="entry name" value="MarR/SlyA-like"/>
</dbReference>
<dbReference type="InterPro" id="IPR036388">
    <property type="entry name" value="WH-like_DNA-bd_sf"/>
</dbReference>
<dbReference type="PRINTS" id="PR00598">
    <property type="entry name" value="HTHMARR"/>
</dbReference>
<dbReference type="PANTHER" id="PTHR33164:SF43">
    <property type="entry name" value="HTH-TYPE TRANSCRIPTIONAL REPRESSOR YETL"/>
    <property type="match status" value="1"/>
</dbReference>
<dbReference type="Proteomes" id="UP001321543">
    <property type="component" value="Chromosome"/>
</dbReference>
<proteinExistence type="predicted"/>
<dbReference type="Gene3D" id="1.10.10.10">
    <property type="entry name" value="Winged helix-like DNA-binding domain superfamily/Winged helix DNA-binding domain"/>
    <property type="match status" value="1"/>
</dbReference>
<dbReference type="PANTHER" id="PTHR33164">
    <property type="entry name" value="TRANSCRIPTIONAL REGULATOR, MARR FAMILY"/>
    <property type="match status" value="1"/>
</dbReference>
<dbReference type="Pfam" id="PF12802">
    <property type="entry name" value="MarR_2"/>
    <property type="match status" value="1"/>
</dbReference>
<keyword evidence="3" id="KW-1185">Reference proteome</keyword>
<protein>
    <submittedName>
        <fullName evidence="2">MarR family transcriptional regulator</fullName>
    </submittedName>
</protein>
<feature type="domain" description="HTH marR-type" evidence="1">
    <location>
        <begin position="17"/>
        <end position="148"/>
    </location>
</feature>
<dbReference type="PROSITE" id="PS50995">
    <property type="entry name" value="HTH_MARR_2"/>
    <property type="match status" value="1"/>
</dbReference>